<dbReference type="PANTHER" id="PTHR31169">
    <property type="entry name" value="OS05G0300700 PROTEIN"/>
    <property type="match status" value="1"/>
</dbReference>
<proteinExistence type="predicted"/>
<evidence type="ECO:0000256" key="5">
    <source>
        <dbReference type="ARBA" id="ARBA00022553"/>
    </source>
</evidence>
<comment type="subcellular location">
    <subcellularLocation>
        <location evidence="2">Cytoplasm</location>
    </subcellularLocation>
    <subcellularLocation>
        <location evidence="1">Nucleus</location>
    </subcellularLocation>
</comment>
<name>A0A9N9F530_9GLOM</name>
<protein>
    <submittedName>
        <fullName evidence="12">13032_t:CDS:1</fullName>
    </submittedName>
</protein>
<feature type="domain" description="Zinc-finger" evidence="11">
    <location>
        <begin position="108"/>
        <end position="186"/>
    </location>
</feature>
<evidence type="ECO:0000256" key="6">
    <source>
        <dbReference type="ARBA" id="ARBA00022843"/>
    </source>
</evidence>
<keyword evidence="9" id="KW-0539">Nucleus</keyword>
<evidence type="ECO:0000256" key="8">
    <source>
        <dbReference type="ARBA" id="ARBA00023163"/>
    </source>
</evidence>
<sequence length="502" mass="56838">MTLRKSRRVQAKSKVRTQERIGQGSNDGDLLQKPVAKKSKTRDSYVDYAQLRKINTKEKQVLVAESGSIGNNGEEEVTLNEENYIKELKEKKSGGRKKRGGQGSVADSGTCHQCRTKTTREKVMCTNKKENGDRCQLLYEERCLRRRYAESFEEALANKEWKCPKCRGKCNCSLCRKRQGLPAIGLLDIGGTVSVGRGQEEINTSSNSGIGQSRNNNRTIINQSLQLALDSQQVETVMMNEPIYNHLMLTIVIEDNNIDSMLSNQEKITDDFDLDTSDSIDTSDITSQFLYPIVYVNNYTDSYIDLSATTNNYDTTFGLYSMSNEYIDFYQPTNLYGNNNNISGSIFPIENTLADFYPMSNPEDNLHQNTLVTNTYNYYKPIDNPAVAVDYNPMRVIAGNPFAYNPIGNSEYSYTNNLQTDKHAEYTFNDDNLIPIVTINNTRLIYPFFKDRNSVVEDAVQIVKLDDVCRNPLQEGTGVEDDDDIDWSKFPDGVCVYIPARS</sequence>
<dbReference type="Pfam" id="PF10497">
    <property type="entry name" value="zf-4CXXC_R1"/>
    <property type="match status" value="1"/>
</dbReference>
<feature type="compositionally biased region" description="Basic residues" evidence="10">
    <location>
        <begin position="1"/>
        <end position="15"/>
    </location>
</feature>
<keyword evidence="13" id="KW-1185">Reference proteome</keyword>
<reference evidence="12" key="1">
    <citation type="submission" date="2021-06" db="EMBL/GenBank/DDBJ databases">
        <authorList>
            <person name="Kallberg Y."/>
            <person name="Tangrot J."/>
            <person name="Rosling A."/>
        </authorList>
    </citation>
    <scope>NUCLEOTIDE SEQUENCE</scope>
    <source>
        <strain evidence="12">MT106</strain>
    </source>
</reference>
<dbReference type="InterPro" id="IPR040221">
    <property type="entry name" value="CDCA7/CDA7L"/>
</dbReference>
<evidence type="ECO:0000256" key="9">
    <source>
        <dbReference type="ARBA" id="ARBA00023242"/>
    </source>
</evidence>
<dbReference type="EMBL" id="CAJVPL010000566">
    <property type="protein sequence ID" value="CAG8510343.1"/>
    <property type="molecule type" value="Genomic_DNA"/>
</dbReference>
<dbReference type="OrthoDB" id="2758530at2759"/>
<evidence type="ECO:0000256" key="2">
    <source>
        <dbReference type="ARBA" id="ARBA00004496"/>
    </source>
</evidence>
<evidence type="ECO:0000256" key="10">
    <source>
        <dbReference type="SAM" id="MobiDB-lite"/>
    </source>
</evidence>
<feature type="region of interest" description="Disordered" evidence="10">
    <location>
        <begin position="1"/>
        <end position="42"/>
    </location>
</feature>
<dbReference type="GO" id="GO:0006355">
    <property type="term" value="P:regulation of DNA-templated transcription"/>
    <property type="evidence" value="ECO:0007669"/>
    <property type="project" value="InterPro"/>
</dbReference>
<keyword evidence="3" id="KW-0963">Cytoplasm</keyword>
<evidence type="ECO:0000256" key="1">
    <source>
        <dbReference type="ARBA" id="ARBA00004123"/>
    </source>
</evidence>
<dbReference type="InterPro" id="IPR018866">
    <property type="entry name" value="Znf-4CXXC_R1"/>
</dbReference>
<keyword evidence="5" id="KW-0597">Phosphoprotein</keyword>
<feature type="region of interest" description="Disordered" evidence="10">
    <location>
        <begin position="90"/>
        <end position="109"/>
    </location>
</feature>
<keyword evidence="6" id="KW-0832">Ubl conjugation</keyword>
<evidence type="ECO:0000256" key="4">
    <source>
        <dbReference type="ARBA" id="ARBA00022499"/>
    </source>
</evidence>
<dbReference type="Proteomes" id="UP000789831">
    <property type="component" value="Unassembled WGS sequence"/>
</dbReference>
<evidence type="ECO:0000256" key="3">
    <source>
        <dbReference type="ARBA" id="ARBA00022490"/>
    </source>
</evidence>
<evidence type="ECO:0000256" key="7">
    <source>
        <dbReference type="ARBA" id="ARBA00023015"/>
    </source>
</evidence>
<dbReference type="AlphaFoldDB" id="A0A9N9F530"/>
<dbReference type="PANTHER" id="PTHR31169:SF8">
    <property type="entry name" value="ZINC-FINGER DOMAIN OF MONOAMINE-OXIDASE A REPRESSOR R1 PROTEIN"/>
    <property type="match status" value="1"/>
</dbReference>
<evidence type="ECO:0000313" key="13">
    <source>
        <dbReference type="Proteomes" id="UP000789831"/>
    </source>
</evidence>
<evidence type="ECO:0000259" key="11">
    <source>
        <dbReference type="Pfam" id="PF10497"/>
    </source>
</evidence>
<comment type="caution">
    <text evidence="12">The sequence shown here is derived from an EMBL/GenBank/DDBJ whole genome shotgun (WGS) entry which is preliminary data.</text>
</comment>
<keyword evidence="8" id="KW-0804">Transcription</keyword>
<dbReference type="GO" id="GO:0005634">
    <property type="term" value="C:nucleus"/>
    <property type="evidence" value="ECO:0007669"/>
    <property type="project" value="UniProtKB-SubCell"/>
</dbReference>
<organism evidence="12 13">
    <name type="scientific">Ambispora gerdemannii</name>
    <dbReference type="NCBI Taxonomy" id="144530"/>
    <lineage>
        <taxon>Eukaryota</taxon>
        <taxon>Fungi</taxon>
        <taxon>Fungi incertae sedis</taxon>
        <taxon>Mucoromycota</taxon>
        <taxon>Glomeromycotina</taxon>
        <taxon>Glomeromycetes</taxon>
        <taxon>Archaeosporales</taxon>
        <taxon>Ambisporaceae</taxon>
        <taxon>Ambispora</taxon>
    </lineage>
</organism>
<dbReference type="GO" id="GO:0005737">
    <property type="term" value="C:cytoplasm"/>
    <property type="evidence" value="ECO:0007669"/>
    <property type="project" value="UniProtKB-SubCell"/>
</dbReference>
<evidence type="ECO:0000313" key="12">
    <source>
        <dbReference type="EMBL" id="CAG8510343.1"/>
    </source>
</evidence>
<gene>
    <name evidence="12" type="ORF">AGERDE_LOCUS4709</name>
</gene>
<accession>A0A9N9F530</accession>
<keyword evidence="7" id="KW-0805">Transcription regulation</keyword>
<keyword evidence="4" id="KW-1017">Isopeptide bond</keyword>